<evidence type="ECO:0000256" key="2">
    <source>
        <dbReference type="PIRSR" id="PIRSR601310-3"/>
    </source>
</evidence>
<reference evidence="6" key="1">
    <citation type="journal article" date="2017" name="Nat. Commun.">
        <title>The asparagus genome sheds light on the origin and evolution of a young Y chromosome.</title>
        <authorList>
            <person name="Harkess A."/>
            <person name="Zhou J."/>
            <person name="Xu C."/>
            <person name="Bowers J.E."/>
            <person name="Van der Hulst R."/>
            <person name="Ayyampalayam S."/>
            <person name="Mercati F."/>
            <person name="Riccardi P."/>
            <person name="McKain M.R."/>
            <person name="Kakrana A."/>
            <person name="Tang H."/>
            <person name="Ray J."/>
            <person name="Groenendijk J."/>
            <person name="Arikit S."/>
            <person name="Mathioni S.M."/>
            <person name="Nakano M."/>
            <person name="Shan H."/>
            <person name="Telgmann-Rauber A."/>
            <person name="Kanno A."/>
            <person name="Yue Z."/>
            <person name="Chen H."/>
            <person name="Li W."/>
            <person name="Chen Y."/>
            <person name="Xu X."/>
            <person name="Zhang Y."/>
            <person name="Luo S."/>
            <person name="Chen H."/>
            <person name="Gao J."/>
            <person name="Mao Z."/>
            <person name="Pires J.C."/>
            <person name="Luo M."/>
            <person name="Kudrna D."/>
            <person name="Wing R.A."/>
            <person name="Meyers B.C."/>
            <person name="Yi K."/>
            <person name="Kong H."/>
            <person name="Lavrijsen P."/>
            <person name="Sunseri F."/>
            <person name="Falavigna A."/>
            <person name="Ye Y."/>
            <person name="Leebens-Mack J.H."/>
            <person name="Chen G."/>
        </authorList>
    </citation>
    <scope>NUCLEOTIDE SEQUENCE [LARGE SCALE GENOMIC DNA]</scope>
    <source>
        <strain evidence="6">cv. DH0086</strain>
    </source>
</reference>
<dbReference type="InterPro" id="IPR001310">
    <property type="entry name" value="Histidine_triad_HIT"/>
</dbReference>
<evidence type="ECO:0000259" key="4">
    <source>
        <dbReference type="PROSITE" id="PS51084"/>
    </source>
</evidence>
<dbReference type="PANTHER" id="PTHR47670:SF1">
    <property type="entry name" value="ADENYLYLSULFATASE HINT3"/>
    <property type="match status" value="1"/>
</dbReference>
<protein>
    <recommendedName>
        <fullName evidence="4">HIT domain-containing protein</fullName>
    </recommendedName>
</protein>
<feature type="short sequence motif" description="Histidine triad motif" evidence="2 3">
    <location>
        <begin position="139"/>
        <end position="143"/>
    </location>
</feature>
<dbReference type="Gramene" id="ONK77763">
    <property type="protein sequence ID" value="ONK77763"/>
    <property type="gene ID" value="A4U43_C02F10280"/>
</dbReference>
<feature type="active site" description="Tele-AMP-histidine intermediate" evidence="1">
    <location>
        <position position="141"/>
    </location>
</feature>
<organism evidence="5 6">
    <name type="scientific">Asparagus officinalis</name>
    <name type="common">Garden asparagus</name>
    <dbReference type="NCBI Taxonomy" id="4686"/>
    <lineage>
        <taxon>Eukaryota</taxon>
        <taxon>Viridiplantae</taxon>
        <taxon>Streptophyta</taxon>
        <taxon>Embryophyta</taxon>
        <taxon>Tracheophyta</taxon>
        <taxon>Spermatophyta</taxon>
        <taxon>Magnoliopsida</taxon>
        <taxon>Liliopsida</taxon>
        <taxon>Asparagales</taxon>
        <taxon>Asparagaceae</taxon>
        <taxon>Asparagoideae</taxon>
        <taxon>Asparagus</taxon>
    </lineage>
</organism>
<evidence type="ECO:0000313" key="5">
    <source>
        <dbReference type="EMBL" id="ONK77763.1"/>
    </source>
</evidence>
<dbReference type="EMBL" id="CM007382">
    <property type="protein sequence ID" value="ONK77763.1"/>
    <property type="molecule type" value="Genomic_DNA"/>
</dbReference>
<accession>A0A5P1FJ76</accession>
<dbReference type="OMA" id="FSVFHTS"/>
<dbReference type="AlphaFoldDB" id="A0A5P1FJ76"/>
<dbReference type="PANTHER" id="PTHR47670">
    <property type="entry name" value="ADENYLYLSULFATASE HINT3"/>
    <property type="match status" value="1"/>
</dbReference>
<dbReference type="Pfam" id="PF01230">
    <property type="entry name" value="HIT"/>
    <property type="match status" value="1"/>
</dbReference>
<dbReference type="GO" id="GO:0047627">
    <property type="term" value="F:adenylylsulfatase activity"/>
    <property type="evidence" value="ECO:0007669"/>
    <property type="project" value="TreeGrafter"/>
</dbReference>
<dbReference type="GO" id="GO:0006790">
    <property type="term" value="P:sulfur compound metabolic process"/>
    <property type="evidence" value="ECO:0007669"/>
    <property type="project" value="TreeGrafter"/>
</dbReference>
<dbReference type="InterPro" id="IPR019808">
    <property type="entry name" value="Histidine_triad_CS"/>
</dbReference>
<dbReference type="Gene3D" id="3.30.428.10">
    <property type="entry name" value="HIT-like"/>
    <property type="match status" value="1"/>
</dbReference>
<evidence type="ECO:0000256" key="3">
    <source>
        <dbReference type="PROSITE-ProRule" id="PRU00464"/>
    </source>
</evidence>
<dbReference type="InterPro" id="IPR011146">
    <property type="entry name" value="HIT-like"/>
</dbReference>
<keyword evidence="6" id="KW-1185">Reference proteome</keyword>
<dbReference type="PRINTS" id="PR00332">
    <property type="entry name" value="HISTRIAD"/>
</dbReference>
<dbReference type="PROSITE" id="PS51084">
    <property type="entry name" value="HIT_2"/>
    <property type="match status" value="1"/>
</dbReference>
<sequence length="201" mass="22277">MDQRHRRRLSTICSHLHPHCPFPHQRPGSLHPSAVSSDNRAQDKPCVFCSISRGESEAFKLYEDDMCVCILDSNPLTHGHSLIITKSHYPSLDATPALVVAAMCSKVPFLSNAIMKATQSDSFNLLVNSGSAAGQVIFHTHFHIIPRKSGDKLWPSENSRRRPLIYNQNTVVLVDCIKGQLYSSPSDDSCCSCESILTKNC</sequence>
<dbReference type="InterPro" id="IPR036265">
    <property type="entry name" value="HIT-like_sf"/>
</dbReference>
<dbReference type="Proteomes" id="UP000243459">
    <property type="component" value="Chromosome 2"/>
</dbReference>
<dbReference type="GO" id="GO:0009150">
    <property type="term" value="P:purine ribonucleotide metabolic process"/>
    <property type="evidence" value="ECO:0007669"/>
    <property type="project" value="TreeGrafter"/>
</dbReference>
<evidence type="ECO:0000313" key="6">
    <source>
        <dbReference type="Proteomes" id="UP000243459"/>
    </source>
</evidence>
<proteinExistence type="predicted"/>
<evidence type="ECO:0000256" key="1">
    <source>
        <dbReference type="PIRSR" id="PIRSR601310-1"/>
    </source>
</evidence>
<gene>
    <name evidence="5" type="ORF">A4U43_C02F10280</name>
</gene>
<name>A0A5P1FJ76_ASPOF</name>
<dbReference type="SUPFAM" id="SSF54197">
    <property type="entry name" value="HIT-like"/>
    <property type="match status" value="1"/>
</dbReference>
<dbReference type="PROSITE" id="PS00892">
    <property type="entry name" value="HIT_1"/>
    <property type="match status" value="1"/>
</dbReference>
<feature type="domain" description="HIT" evidence="4">
    <location>
        <begin position="47"/>
        <end position="154"/>
    </location>
</feature>